<evidence type="ECO:0000256" key="4">
    <source>
        <dbReference type="ARBA" id="ARBA00022989"/>
    </source>
</evidence>
<dbReference type="RefSeq" id="XP_039128526.1">
    <property type="nucleotide sequence ID" value="XM_039272592.1"/>
</dbReference>
<accession>A0AB40BML0</accession>
<evidence type="ECO:0000256" key="2">
    <source>
        <dbReference type="ARBA" id="ARBA00005982"/>
    </source>
</evidence>
<dbReference type="SUPFAM" id="SSF103473">
    <property type="entry name" value="MFS general substrate transporter"/>
    <property type="match status" value="1"/>
</dbReference>
<keyword evidence="7" id="KW-0732">Signal</keyword>
<evidence type="ECO:0000256" key="1">
    <source>
        <dbReference type="ARBA" id="ARBA00004141"/>
    </source>
</evidence>
<sequence>MSSLCLLCLPPLFHLSSLSLSLFLSPSSMIPPREEMEEEGEEEVAIHDGESQLQGKRGGWITFPFISGNIFWLSIALSGAVNNIIVYLIQHFNVKPIDAAQISGIINGCTSVAPLFGAILSDSYFGSYRVVVYSSIISLISMIMFTLTATVPGLQPPRCAPGGSDCKPASSGQLAVLYGAVALMSIGTGGTRFNSMAMGANQFDEPRDQNVFFNWYLVLLSISSIIGATVIVYIEDSVSWTMGFSICTAASAVAVATLLLGSRYYRQTRIKGSPFTSMAQVVIAALKKRKLAPAKDSSAYYQAKSNSAHPVSPALPTNFFSFLNKAALVTERDGNADGSVAKKWRLCTVQQVEDLKTLIKIIPLWTSTIFITVCIAIQMNLSILQGLTMNRRLSARFSIPPCITDSHRPCCQCCRTVPPRSHNLPCIAKASWPQSDTAPAYRHWLPA</sequence>
<dbReference type="GO" id="GO:0016020">
    <property type="term" value="C:membrane"/>
    <property type="evidence" value="ECO:0007669"/>
    <property type="project" value="UniProtKB-SubCell"/>
</dbReference>
<dbReference type="Gene3D" id="1.20.1250.20">
    <property type="entry name" value="MFS general substrate transporter like domains"/>
    <property type="match status" value="1"/>
</dbReference>
<keyword evidence="3 6" id="KW-0812">Transmembrane</keyword>
<proteinExistence type="inferred from homology"/>
<feature type="transmembrane region" description="Helical" evidence="6">
    <location>
        <begin position="70"/>
        <end position="89"/>
    </location>
</feature>
<dbReference type="AlphaFoldDB" id="A0AB40BML0"/>
<feature type="chain" id="PRO_5044294934" evidence="7">
    <location>
        <begin position="30"/>
        <end position="447"/>
    </location>
</feature>
<dbReference type="Pfam" id="PF00854">
    <property type="entry name" value="PTR2"/>
    <property type="match status" value="1"/>
</dbReference>
<evidence type="ECO:0000256" key="5">
    <source>
        <dbReference type="ARBA" id="ARBA00023136"/>
    </source>
</evidence>
<dbReference type="PANTHER" id="PTHR11654">
    <property type="entry name" value="OLIGOPEPTIDE TRANSPORTER-RELATED"/>
    <property type="match status" value="1"/>
</dbReference>
<dbReference type="GO" id="GO:0022857">
    <property type="term" value="F:transmembrane transporter activity"/>
    <property type="evidence" value="ECO:0007669"/>
    <property type="project" value="InterPro"/>
</dbReference>
<feature type="transmembrane region" description="Helical" evidence="6">
    <location>
        <begin position="130"/>
        <end position="154"/>
    </location>
</feature>
<name>A0AB40BML0_DIOCR</name>
<feature type="transmembrane region" description="Helical" evidence="6">
    <location>
        <begin position="174"/>
        <end position="193"/>
    </location>
</feature>
<feature type="signal peptide" evidence="7">
    <location>
        <begin position="1"/>
        <end position="29"/>
    </location>
</feature>
<gene>
    <name evidence="9" type="primary">LOC120264765</name>
</gene>
<organism evidence="8 9">
    <name type="scientific">Dioscorea cayennensis subsp. rotundata</name>
    <name type="common">White Guinea yam</name>
    <name type="synonym">Dioscorea rotundata</name>
    <dbReference type="NCBI Taxonomy" id="55577"/>
    <lineage>
        <taxon>Eukaryota</taxon>
        <taxon>Viridiplantae</taxon>
        <taxon>Streptophyta</taxon>
        <taxon>Embryophyta</taxon>
        <taxon>Tracheophyta</taxon>
        <taxon>Spermatophyta</taxon>
        <taxon>Magnoliopsida</taxon>
        <taxon>Liliopsida</taxon>
        <taxon>Dioscoreales</taxon>
        <taxon>Dioscoreaceae</taxon>
        <taxon>Dioscorea</taxon>
    </lineage>
</organism>
<evidence type="ECO:0000256" key="7">
    <source>
        <dbReference type="SAM" id="SignalP"/>
    </source>
</evidence>
<dbReference type="GeneID" id="120264765"/>
<comment type="subcellular location">
    <subcellularLocation>
        <location evidence="1">Membrane</location>
        <topology evidence="1">Multi-pass membrane protein</topology>
    </subcellularLocation>
</comment>
<keyword evidence="5 6" id="KW-0472">Membrane</keyword>
<keyword evidence="4 6" id="KW-1133">Transmembrane helix</keyword>
<feature type="transmembrane region" description="Helical" evidence="6">
    <location>
        <begin position="240"/>
        <end position="261"/>
    </location>
</feature>
<evidence type="ECO:0000313" key="8">
    <source>
        <dbReference type="Proteomes" id="UP001515500"/>
    </source>
</evidence>
<reference evidence="9" key="1">
    <citation type="submission" date="2025-08" db="UniProtKB">
        <authorList>
            <consortium name="RefSeq"/>
        </authorList>
    </citation>
    <scope>IDENTIFICATION</scope>
</reference>
<comment type="similarity">
    <text evidence="2">Belongs to the major facilitator superfamily. Proton-dependent oligopeptide transporter (POT/PTR) (TC 2.A.17) family.</text>
</comment>
<evidence type="ECO:0000313" key="9">
    <source>
        <dbReference type="RefSeq" id="XP_039128526.1"/>
    </source>
</evidence>
<evidence type="ECO:0000256" key="6">
    <source>
        <dbReference type="SAM" id="Phobius"/>
    </source>
</evidence>
<evidence type="ECO:0000256" key="3">
    <source>
        <dbReference type="ARBA" id="ARBA00022692"/>
    </source>
</evidence>
<protein>
    <submittedName>
        <fullName evidence="9">Protein NRT1/ PTR FAMILY 2.3-like</fullName>
    </submittedName>
</protein>
<dbReference type="InterPro" id="IPR000109">
    <property type="entry name" value="POT_fam"/>
</dbReference>
<feature type="transmembrane region" description="Helical" evidence="6">
    <location>
        <begin position="364"/>
        <end position="384"/>
    </location>
</feature>
<dbReference type="InterPro" id="IPR036259">
    <property type="entry name" value="MFS_trans_sf"/>
</dbReference>
<dbReference type="Proteomes" id="UP001515500">
    <property type="component" value="Chromosome 7"/>
</dbReference>
<keyword evidence="8" id="KW-1185">Reference proteome</keyword>
<feature type="transmembrane region" description="Helical" evidence="6">
    <location>
        <begin position="213"/>
        <end position="234"/>
    </location>
</feature>